<protein>
    <recommendedName>
        <fullName evidence="4">deuterolysin</fullName>
        <ecNumber evidence="4">3.4.24.39</ecNumber>
    </recommendedName>
</protein>
<dbReference type="RefSeq" id="XP_007865369.1">
    <property type="nucleotide sequence ID" value="XM_007867178.1"/>
</dbReference>
<sequence length="355" mass="37733">MLCLSLITLGLGALAYASPAKRAQALSVSLTGPSSVNSVGELKLTAAVKNAGAEDVKILKYGTVLDGNLPTRSFRISKDGQKAKFTGAKISVDLNKVSDGAFITIPAGQTYTVEHDISALYDLESLGTGSYSIEPVTTFQIWSNDSEPVDRAKAQIGSEAFAVKVNGDVKRRELPRKRATVSCDDTSQASYISSSYQEGQELASIASDYVSSNGRDDLYTSYFGTTPTSTVIGVLDNVANEDDSGRTLNCADVANACDDGVIAYTLTSTTDIYFCDIFYDEVETEQLCSGTSVASRNIRGGTVLHELTHATSGTEDVGYGCDYDQSLGESSPDEAAENADNYNCFSTQVYASTKC</sequence>
<dbReference type="HOGENOM" id="CLU_040830_0_0_1"/>
<evidence type="ECO:0000256" key="11">
    <source>
        <dbReference type="ARBA" id="ARBA00022833"/>
    </source>
</evidence>
<keyword evidence="19" id="KW-1185">Reference proteome</keyword>
<gene>
    <name evidence="18" type="ORF">GLOTRDRAFT_115837</name>
</gene>
<feature type="binding site" evidence="15">
    <location>
        <position position="309"/>
    </location>
    <ligand>
        <name>Zn(2+)</name>
        <dbReference type="ChEBI" id="CHEBI:29105"/>
        <note>catalytic</note>
    </ligand>
</feature>
<dbReference type="Proteomes" id="UP000030669">
    <property type="component" value="Unassembled WGS sequence"/>
</dbReference>
<keyword evidence="12 18" id="KW-0482">Metalloprotease</keyword>
<dbReference type="EC" id="3.4.24.39" evidence="4"/>
<dbReference type="GO" id="GO:0004222">
    <property type="term" value="F:metalloendopeptidase activity"/>
    <property type="evidence" value="ECO:0007669"/>
    <property type="project" value="InterPro"/>
</dbReference>
<comment type="cofactor">
    <cofactor evidence="15">
        <name>Zn(2+)</name>
        <dbReference type="ChEBI" id="CHEBI:29105"/>
    </cofactor>
    <text evidence="15">Binds 1 zinc ion per subunit.</text>
</comment>
<dbReference type="GO" id="GO:0006508">
    <property type="term" value="P:proteolysis"/>
    <property type="evidence" value="ECO:0007669"/>
    <property type="project" value="UniProtKB-KW"/>
</dbReference>
<evidence type="ECO:0000256" key="7">
    <source>
        <dbReference type="ARBA" id="ARBA00022685"/>
    </source>
</evidence>
<dbReference type="GO" id="GO:0005576">
    <property type="term" value="C:extracellular region"/>
    <property type="evidence" value="ECO:0007669"/>
    <property type="project" value="UniProtKB-SubCell"/>
</dbReference>
<keyword evidence="8 15" id="KW-0479">Metal-binding</keyword>
<evidence type="ECO:0000256" key="15">
    <source>
        <dbReference type="PIRSR" id="PIRSR601384-2"/>
    </source>
</evidence>
<evidence type="ECO:0000256" key="1">
    <source>
        <dbReference type="ARBA" id="ARBA00001187"/>
    </source>
</evidence>
<dbReference type="InterPro" id="IPR001384">
    <property type="entry name" value="Peptidase_M35"/>
</dbReference>
<dbReference type="OMA" id="NEIANCD"/>
<evidence type="ECO:0000313" key="19">
    <source>
        <dbReference type="Proteomes" id="UP000030669"/>
    </source>
</evidence>
<dbReference type="EMBL" id="KB469300">
    <property type="protein sequence ID" value="EPQ56678.1"/>
    <property type="molecule type" value="Genomic_DNA"/>
</dbReference>
<keyword evidence="11 15" id="KW-0862">Zinc</keyword>
<keyword evidence="5" id="KW-0964">Secreted</keyword>
<evidence type="ECO:0000256" key="2">
    <source>
        <dbReference type="ARBA" id="ARBA00004613"/>
    </source>
</evidence>
<evidence type="ECO:0000256" key="3">
    <source>
        <dbReference type="ARBA" id="ARBA00010279"/>
    </source>
</evidence>
<name>S7QBE5_GLOTA</name>
<dbReference type="CDD" id="cd11008">
    <property type="entry name" value="M35_deuterolysin_like"/>
    <property type="match status" value="1"/>
</dbReference>
<comment type="catalytic activity">
    <reaction evidence="1">
        <text>Preferential cleavage of bonds with hydrophobic residues in P1'. Also 3-Asn-|-Gln-4 and 8-Gly-|-Ser-9 bonds in insulin B chain.</text>
        <dbReference type="EC" id="3.4.24.39"/>
    </reaction>
</comment>
<organism evidence="18 19">
    <name type="scientific">Gloeophyllum trabeum (strain ATCC 11539 / FP-39264 / Madison 617)</name>
    <name type="common">Brown rot fungus</name>
    <dbReference type="NCBI Taxonomy" id="670483"/>
    <lineage>
        <taxon>Eukaryota</taxon>
        <taxon>Fungi</taxon>
        <taxon>Dikarya</taxon>
        <taxon>Basidiomycota</taxon>
        <taxon>Agaricomycotina</taxon>
        <taxon>Agaricomycetes</taxon>
        <taxon>Gloeophyllales</taxon>
        <taxon>Gloeophyllaceae</taxon>
        <taxon>Gloeophyllum</taxon>
    </lineage>
</organism>
<feature type="signal peptide" evidence="16">
    <location>
        <begin position="1"/>
        <end position="17"/>
    </location>
</feature>
<dbReference type="GeneID" id="19300101"/>
<feature type="domain" description="Lysine-specific metallo-endopeptidase" evidence="17">
    <location>
        <begin position="208"/>
        <end position="347"/>
    </location>
</feature>
<evidence type="ECO:0000256" key="5">
    <source>
        <dbReference type="ARBA" id="ARBA00022525"/>
    </source>
</evidence>
<reference evidence="18 19" key="1">
    <citation type="journal article" date="2012" name="Science">
        <title>The Paleozoic origin of enzymatic lignin decomposition reconstructed from 31 fungal genomes.</title>
        <authorList>
            <person name="Floudas D."/>
            <person name="Binder M."/>
            <person name="Riley R."/>
            <person name="Barry K."/>
            <person name="Blanchette R.A."/>
            <person name="Henrissat B."/>
            <person name="Martinez A.T."/>
            <person name="Otillar R."/>
            <person name="Spatafora J.W."/>
            <person name="Yadav J.S."/>
            <person name="Aerts A."/>
            <person name="Benoit I."/>
            <person name="Boyd A."/>
            <person name="Carlson A."/>
            <person name="Copeland A."/>
            <person name="Coutinho P.M."/>
            <person name="de Vries R.P."/>
            <person name="Ferreira P."/>
            <person name="Findley K."/>
            <person name="Foster B."/>
            <person name="Gaskell J."/>
            <person name="Glotzer D."/>
            <person name="Gorecki P."/>
            <person name="Heitman J."/>
            <person name="Hesse C."/>
            <person name="Hori C."/>
            <person name="Igarashi K."/>
            <person name="Jurgens J.A."/>
            <person name="Kallen N."/>
            <person name="Kersten P."/>
            <person name="Kohler A."/>
            <person name="Kuees U."/>
            <person name="Kumar T.K.A."/>
            <person name="Kuo A."/>
            <person name="LaButti K."/>
            <person name="Larrondo L.F."/>
            <person name="Lindquist E."/>
            <person name="Ling A."/>
            <person name="Lombard V."/>
            <person name="Lucas S."/>
            <person name="Lundell T."/>
            <person name="Martin R."/>
            <person name="McLaughlin D.J."/>
            <person name="Morgenstern I."/>
            <person name="Morin E."/>
            <person name="Murat C."/>
            <person name="Nagy L.G."/>
            <person name="Nolan M."/>
            <person name="Ohm R.A."/>
            <person name="Patyshakuliyeva A."/>
            <person name="Rokas A."/>
            <person name="Ruiz-Duenas F.J."/>
            <person name="Sabat G."/>
            <person name="Salamov A."/>
            <person name="Samejima M."/>
            <person name="Schmutz J."/>
            <person name="Slot J.C."/>
            <person name="St John F."/>
            <person name="Stenlid J."/>
            <person name="Sun H."/>
            <person name="Sun S."/>
            <person name="Syed K."/>
            <person name="Tsang A."/>
            <person name="Wiebenga A."/>
            <person name="Young D."/>
            <person name="Pisabarro A."/>
            <person name="Eastwood D.C."/>
            <person name="Martin F."/>
            <person name="Cullen D."/>
            <person name="Grigoriev I.V."/>
            <person name="Hibbett D.S."/>
        </authorList>
    </citation>
    <scope>NUCLEOTIDE SEQUENCE [LARGE SCALE GENOMIC DNA]</scope>
    <source>
        <strain evidence="18 19">ATCC 11539</strain>
    </source>
</reference>
<proteinExistence type="inferred from homology"/>
<evidence type="ECO:0000256" key="16">
    <source>
        <dbReference type="SAM" id="SignalP"/>
    </source>
</evidence>
<comment type="similarity">
    <text evidence="3">Belongs to the peptidase M35 family.</text>
</comment>
<evidence type="ECO:0000313" key="18">
    <source>
        <dbReference type="EMBL" id="EPQ56678.1"/>
    </source>
</evidence>
<evidence type="ECO:0000256" key="6">
    <source>
        <dbReference type="ARBA" id="ARBA00022670"/>
    </source>
</evidence>
<evidence type="ECO:0000256" key="4">
    <source>
        <dbReference type="ARBA" id="ARBA00012431"/>
    </source>
</evidence>
<feature type="binding site" evidence="15">
    <location>
        <position position="316"/>
    </location>
    <ligand>
        <name>Zn(2+)</name>
        <dbReference type="ChEBI" id="CHEBI:29105"/>
        <note>catalytic</note>
    </ligand>
</feature>
<dbReference type="AlphaFoldDB" id="S7QBE5"/>
<dbReference type="OrthoDB" id="412874at2759"/>
<accession>S7QBE5</accession>
<dbReference type="InterPro" id="IPR029463">
    <property type="entry name" value="Lys_MEP"/>
</dbReference>
<dbReference type="Gene3D" id="3.40.390.10">
    <property type="entry name" value="Collagenase (Catalytic Domain)"/>
    <property type="match status" value="1"/>
</dbReference>
<dbReference type="InterPro" id="IPR024079">
    <property type="entry name" value="MetalloPept_cat_dom_sf"/>
</dbReference>
<dbReference type="eggNOG" id="ENOG502SGF5">
    <property type="taxonomic scope" value="Eukaryota"/>
</dbReference>
<keyword evidence="7" id="KW-0165">Cleavage on pair of basic residues</keyword>
<keyword evidence="13" id="KW-0865">Zymogen</keyword>
<dbReference type="PANTHER" id="PTHR37016">
    <property type="match status" value="1"/>
</dbReference>
<dbReference type="SMART" id="SM01351">
    <property type="entry name" value="Aspzincin_M35"/>
    <property type="match status" value="1"/>
</dbReference>
<dbReference type="SUPFAM" id="SSF55486">
    <property type="entry name" value="Metalloproteases ('zincins'), catalytic domain"/>
    <property type="match status" value="1"/>
</dbReference>
<dbReference type="PANTHER" id="PTHR37016:SF3">
    <property type="entry name" value="NEUTRAL PROTEASE 2-RELATED"/>
    <property type="match status" value="1"/>
</dbReference>
<evidence type="ECO:0000256" key="13">
    <source>
        <dbReference type="ARBA" id="ARBA00023145"/>
    </source>
</evidence>
<evidence type="ECO:0000256" key="12">
    <source>
        <dbReference type="ARBA" id="ARBA00023049"/>
    </source>
</evidence>
<dbReference type="Pfam" id="PF02102">
    <property type="entry name" value="Peptidase_M35"/>
    <property type="match status" value="1"/>
</dbReference>
<comment type="subcellular location">
    <subcellularLocation>
        <location evidence="2">Secreted</location>
    </subcellularLocation>
</comment>
<evidence type="ECO:0000259" key="17">
    <source>
        <dbReference type="SMART" id="SM01351"/>
    </source>
</evidence>
<keyword evidence="10" id="KW-0378">Hydrolase</keyword>
<evidence type="ECO:0000256" key="14">
    <source>
        <dbReference type="PIRSR" id="PIRSR601384-1"/>
    </source>
</evidence>
<keyword evidence="9 16" id="KW-0732">Signal</keyword>
<evidence type="ECO:0000256" key="9">
    <source>
        <dbReference type="ARBA" id="ARBA00022729"/>
    </source>
</evidence>
<dbReference type="KEGG" id="gtr:GLOTRDRAFT_115837"/>
<dbReference type="Gene3D" id="2.60.40.2970">
    <property type="match status" value="1"/>
</dbReference>
<evidence type="ECO:0000256" key="8">
    <source>
        <dbReference type="ARBA" id="ARBA00022723"/>
    </source>
</evidence>
<evidence type="ECO:0000256" key="10">
    <source>
        <dbReference type="ARBA" id="ARBA00022801"/>
    </source>
</evidence>
<keyword evidence="6 18" id="KW-0645">Protease</keyword>
<feature type="chain" id="PRO_5004544366" description="deuterolysin" evidence="16">
    <location>
        <begin position="18"/>
        <end position="355"/>
    </location>
</feature>
<dbReference type="GO" id="GO:0046872">
    <property type="term" value="F:metal ion binding"/>
    <property type="evidence" value="ECO:0007669"/>
    <property type="project" value="UniProtKB-KW"/>
</dbReference>
<feature type="binding site" evidence="15">
    <location>
        <position position="305"/>
    </location>
    <ligand>
        <name>Zn(2+)</name>
        <dbReference type="ChEBI" id="CHEBI:29105"/>
        <note>catalytic</note>
    </ligand>
</feature>
<dbReference type="InterPro" id="IPR050414">
    <property type="entry name" value="Fungal_M35_metalloproteases"/>
</dbReference>
<feature type="active site" evidence="14">
    <location>
        <position position="306"/>
    </location>
</feature>